<keyword evidence="3" id="KW-1185">Reference proteome</keyword>
<name>A0A0A5HU27_9BACI</name>
<protein>
    <recommendedName>
        <fullName evidence="4">DUF3221 domain-containing protein</fullName>
    </recommendedName>
</protein>
<dbReference type="Pfam" id="PF11518">
    <property type="entry name" value="DUF3221"/>
    <property type="match status" value="1"/>
</dbReference>
<reference evidence="2 3" key="1">
    <citation type="submission" date="2013-08" db="EMBL/GenBank/DDBJ databases">
        <authorList>
            <person name="Huang J."/>
            <person name="Wang G."/>
        </authorList>
    </citation>
    <scope>NUCLEOTIDE SEQUENCE [LARGE SCALE GENOMIC DNA]</scope>
    <source>
        <strain evidence="2 3">BH030004</strain>
    </source>
</reference>
<gene>
    <name evidence="2" type="ORF">N783_10495</name>
</gene>
<keyword evidence="1" id="KW-0732">Signal</keyword>
<sequence>MKKSFLFILLIFAASILFSCSDSSGNNDNGFKGEIIEVKTIKEQEDEIDYIKINLESGSFKGAYTLIVNIHEEELEIDINRLKVGQKVEVITNGIIAESKPPKVLAKEIKIIENE</sequence>
<dbReference type="RefSeq" id="WP_027446895.1">
    <property type="nucleotide sequence ID" value="NZ_AULJ01000043.1"/>
</dbReference>
<dbReference type="STRING" id="1385511.GCA_000425225_03285"/>
<evidence type="ECO:0000256" key="1">
    <source>
        <dbReference type="SAM" id="SignalP"/>
    </source>
</evidence>
<feature type="signal peptide" evidence="1">
    <location>
        <begin position="1"/>
        <end position="24"/>
    </location>
</feature>
<dbReference type="EMBL" id="AVPF01000026">
    <property type="protein sequence ID" value="KGX87147.1"/>
    <property type="molecule type" value="Genomic_DNA"/>
</dbReference>
<organism evidence="2 3">
    <name type="scientific">Pontibacillus marinus BH030004 = DSM 16465</name>
    <dbReference type="NCBI Taxonomy" id="1385511"/>
    <lineage>
        <taxon>Bacteria</taxon>
        <taxon>Bacillati</taxon>
        <taxon>Bacillota</taxon>
        <taxon>Bacilli</taxon>
        <taxon>Bacillales</taxon>
        <taxon>Bacillaceae</taxon>
        <taxon>Pontibacillus</taxon>
    </lineage>
</organism>
<evidence type="ECO:0000313" key="2">
    <source>
        <dbReference type="EMBL" id="KGX87147.1"/>
    </source>
</evidence>
<dbReference type="PROSITE" id="PS51257">
    <property type="entry name" value="PROKAR_LIPOPROTEIN"/>
    <property type="match status" value="1"/>
</dbReference>
<evidence type="ECO:0008006" key="4">
    <source>
        <dbReference type="Google" id="ProtNLM"/>
    </source>
</evidence>
<feature type="chain" id="PRO_5039581058" description="DUF3221 domain-containing protein" evidence="1">
    <location>
        <begin position="25"/>
        <end position="115"/>
    </location>
</feature>
<proteinExistence type="predicted"/>
<accession>A0A0A5HU27</accession>
<dbReference type="Proteomes" id="UP000030403">
    <property type="component" value="Unassembled WGS sequence"/>
</dbReference>
<dbReference type="InterPro" id="IPR021598">
    <property type="entry name" value="DUF3221"/>
</dbReference>
<comment type="caution">
    <text evidence="2">The sequence shown here is derived from an EMBL/GenBank/DDBJ whole genome shotgun (WGS) entry which is preliminary data.</text>
</comment>
<evidence type="ECO:0000313" key="3">
    <source>
        <dbReference type="Proteomes" id="UP000030403"/>
    </source>
</evidence>
<dbReference type="AlphaFoldDB" id="A0A0A5HU27"/>